<evidence type="ECO:0000256" key="1">
    <source>
        <dbReference type="SAM" id="MobiDB-lite"/>
    </source>
</evidence>
<feature type="region of interest" description="Disordered" evidence="1">
    <location>
        <begin position="338"/>
        <end position="401"/>
    </location>
</feature>
<feature type="compositionally biased region" description="Low complexity" evidence="1">
    <location>
        <begin position="368"/>
        <end position="380"/>
    </location>
</feature>
<dbReference type="OMA" id="LECKRDV"/>
<keyword evidence="3" id="KW-1185">Reference proteome</keyword>
<dbReference type="Gramene" id="OQU88726">
    <property type="protein sequence ID" value="OQU88726"/>
    <property type="gene ID" value="SORBI_3002G080900"/>
</dbReference>
<dbReference type="AlphaFoldDB" id="A0A1W0W2Y0"/>
<protein>
    <submittedName>
        <fullName evidence="2">Uncharacterized protein</fullName>
    </submittedName>
</protein>
<evidence type="ECO:0000313" key="2">
    <source>
        <dbReference type="EMBL" id="OQU88726.1"/>
    </source>
</evidence>
<feature type="region of interest" description="Disordered" evidence="1">
    <location>
        <begin position="1"/>
        <end position="40"/>
    </location>
</feature>
<gene>
    <name evidence="2" type="ORF">SORBI_3002G080900</name>
</gene>
<name>A0A1W0W2Y0_SORBI</name>
<dbReference type="Proteomes" id="UP000000768">
    <property type="component" value="Chromosome 2"/>
</dbReference>
<accession>A0A1W0W2Y0</accession>
<dbReference type="InParanoid" id="A0A1W0W2Y0"/>
<reference evidence="2 3" key="1">
    <citation type="journal article" date="2009" name="Nature">
        <title>The Sorghum bicolor genome and the diversification of grasses.</title>
        <authorList>
            <person name="Paterson A.H."/>
            <person name="Bowers J.E."/>
            <person name="Bruggmann R."/>
            <person name="Dubchak I."/>
            <person name="Grimwood J."/>
            <person name="Gundlach H."/>
            <person name="Haberer G."/>
            <person name="Hellsten U."/>
            <person name="Mitros T."/>
            <person name="Poliakov A."/>
            <person name="Schmutz J."/>
            <person name="Spannagl M."/>
            <person name="Tang H."/>
            <person name="Wang X."/>
            <person name="Wicker T."/>
            <person name="Bharti A.K."/>
            <person name="Chapman J."/>
            <person name="Feltus F.A."/>
            <person name="Gowik U."/>
            <person name="Grigoriev I.V."/>
            <person name="Lyons E."/>
            <person name="Maher C.A."/>
            <person name="Martis M."/>
            <person name="Narechania A."/>
            <person name="Otillar R.P."/>
            <person name="Penning B.W."/>
            <person name="Salamov A.A."/>
            <person name="Wang Y."/>
            <person name="Zhang L."/>
            <person name="Carpita N.C."/>
            <person name="Freeling M."/>
            <person name="Gingle A.R."/>
            <person name="Hash C.T."/>
            <person name="Keller B."/>
            <person name="Klein P."/>
            <person name="Kresovich S."/>
            <person name="McCann M.C."/>
            <person name="Ming R."/>
            <person name="Peterson D.G."/>
            <person name="Mehboob-ur-Rahman"/>
            <person name="Ware D."/>
            <person name="Westhoff P."/>
            <person name="Mayer K.F."/>
            <person name="Messing J."/>
            <person name="Rokhsar D.S."/>
        </authorList>
    </citation>
    <scope>NUCLEOTIDE SEQUENCE [LARGE SCALE GENOMIC DNA]</scope>
    <source>
        <strain evidence="3">cv. BTx623</strain>
    </source>
</reference>
<evidence type="ECO:0000313" key="3">
    <source>
        <dbReference type="Proteomes" id="UP000000768"/>
    </source>
</evidence>
<dbReference type="EMBL" id="CM000761">
    <property type="protein sequence ID" value="OQU88726.1"/>
    <property type="molecule type" value="Genomic_DNA"/>
</dbReference>
<reference evidence="3" key="2">
    <citation type="journal article" date="2018" name="Plant J.">
        <title>The Sorghum bicolor reference genome: improved assembly, gene annotations, a transcriptome atlas, and signatures of genome organization.</title>
        <authorList>
            <person name="McCormick R.F."/>
            <person name="Truong S.K."/>
            <person name="Sreedasyam A."/>
            <person name="Jenkins J."/>
            <person name="Shu S."/>
            <person name="Sims D."/>
            <person name="Kennedy M."/>
            <person name="Amirebrahimi M."/>
            <person name="Weers B.D."/>
            <person name="McKinley B."/>
            <person name="Mattison A."/>
            <person name="Morishige D.T."/>
            <person name="Grimwood J."/>
            <person name="Schmutz J."/>
            <person name="Mullet J.E."/>
        </authorList>
    </citation>
    <scope>NUCLEOTIDE SEQUENCE [LARGE SCALE GENOMIC DNA]</scope>
    <source>
        <strain evidence="3">cv. BTx623</strain>
    </source>
</reference>
<sequence>MLPRASSIMRGRFGAGSNRREEKRPRADSFGDDDEGTQPMDMSAVPAVRYHWVPEEFSKVCLSRHFEQARDSPSSYFHTHSQFKLFRGGLDIRPMHLDQQWVSWSYLERFVHARSLVDMFEGVGWRNALGLKQDWNEAVIRQFYATLEVRAQKEELVWMTGTRKFKATFKDLAAAVGLNYQEMKQGKLVVDFPRLQSGDVQGFYYQETSVYGPQGGLRRIPKLIYEILRRTIVPSAGANDKAIGWPFYEMITAVMSGEKFNLLDWTVNQMLECKRDVHSPLAFQPYIMALVLRTVGDFRGVSDISHEFYRPFFDQWEYLERKPSPMSCRVPGPHSPEPIPLEVVPPDSPVPLEVVPPSPEAYRGPSFASSSHRAAGTSSSGPSARVARRDRGASHRRGFKG</sequence>
<feature type="compositionally biased region" description="Basic and acidic residues" evidence="1">
    <location>
        <begin position="18"/>
        <end position="29"/>
    </location>
</feature>
<organism evidence="2 3">
    <name type="scientific">Sorghum bicolor</name>
    <name type="common">Sorghum</name>
    <name type="synonym">Sorghum vulgare</name>
    <dbReference type="NCBI Taxonomy" id="4558"/>
    <lineage>
        <taxon>Eukaryota</taxon>
        <taxon>Viridiplantae</taxon>
        <taxon>Streptophyta</taxon>
        <taxon>Embryophyta</taxon>
        <taxon>Tracheophyta</taxon>
        <taxon>Spermatophyta</taxon>
        <taxon>Magnoliopsida</taxon>
        <taxon>Liliopsida</taxon>
        <taxon>Poales</taxon>
        <taxon>Poaceae</taxon>
        <taxon>PACMAD clade</taxon>
        <taxon>Panicoideae</taxon>
        <taxon>Andropogonodae</taxon>
        <taxon>Andropogoneae</taxon>
        <taxon>Sorghinae</taxon>
        <taxon>Sorghum</taxon>
    </lineage>
</organism>
<proteinExistence type="predicted"/>
<feature type="compositionally biased region" description="Pro residues" evidence="1">
    <location>
        <begin position="346"/>
        <end position="359"/>
    </location>
</feature>
<dbReference type="STRING" id="4558.A0A1W0W2Y0"/>